<keyword evidence="2" id="KW-0413">Isomerase</keyword>
<feature type="domain" description="Thioredoxin" evidence="1">
    <location>
        <begin position="191"/>
        <end position="329"/>
    </location>
</feature>
<dbReference type="InterPro" id="IPR036249">
    <property type="entry name" value="Thioredoxin-like_sf"/>
</dbReference>
<dbReference type="InterPro" id="IPR013766">
    <property type="entry name" value="Thioredoxin_domain"/>
</dbReference>
<dbReference type="Pfam" id="PF17127">
    <property type="entry name" value="DUF5106"/>
    <property type="match status" value="1"/>
</dbReference>
<sequence length="329" mass="38331">MKKRIYKALLRRAFICTGLIPLLLIVGCKNSDAQSENKEAVSTTLSTQDSTTHKEIEIAFPAPEIPLTLQKAEEKALYYVEHFWDNCDFNQKTLLAHPERLEQSLVNLLGVALYFPVEKVKKSLIYPLEQSQDSLFIFFQKQYERYLHEPQSPFFNEEYYLPIMEWLAETPKIDLATQEKTKYTTRLMRRNRIGHVAEDFNFITLDSTSYHLSKFRDKVTLLMFYSPGCHSCQEVVEQMKTSRDLARLVQTKKINLLFINAEDDWAEWKRSLEELPPFGIVGFNHDGKVSNVPLYDLKYSPTMYLLDIGGKVRLKDASFESIMEQIKSL</sequence>
<dbReference type="STRING" id="29524.SAMN02745171_00139"/>
<proteinExistence type="predicted"/>
<dbReference type="PROSITE" id="PS51257">
    <property type="entry name" value="PROKAR_LIPOPROTEIN"/>
    <property type="match status" value="1"/>
</dbReference>
<dbReference type="PROSITE" id="PS51352">
    <property type="entry name" value="THIOREDOXIN_2"/>
    <property type="match status" value="1"/>
</dbReference>
<protein>
    <submittedName>
        <fullName evidence="2">Thiol-disulfide isomerase or thioredoxin</fullName>
    </submittedName>
</protein>
<dbReference type="OrthoDB" id="9805634at2"/>
<reference evidence="3" key="1">
    <citation type="submission" date="2017-02" db="EMBL/GenBank/DDBJ databases">
        <authorList>
            <person name="Varghese N."/>
            <person name="Submissions S."/>
        </authorList>
    </citation>
    <scope>NUCLEOTIDE SEQUENCE [LARGE SCALE GENOMIC DNA]</scope>
    <source>
        <strain evidence="3">ATCC 51356</strain>
    </source>
</reference>
<dbReference type="GO" id="GO:0016853">
    <property type="term" value="F:isomerase activity"/>
    <property type="evidence" value="ECO:0007669"/>
    <property type="project" value="UniProtKB-KW"/>
</dbReference>
<dbReference type="RefSeq" id="WP_078736106.1">
    <property type="nucleotide sequence ID" value="NZ_FUXE01000001.1"/>
</dbReference>
<dbReference type="InterPro" id="IPR012336">
    <property type="entry name" value="Thioredoxin-like_fold"/>
</dbReference>
<accession>A0A1T4KQ11</accession>
<dbReference type="CDD" id="cd02966">
    <property type="entry name" value="TlpA_like_family"/>
    <property type="match status" value="1"/>
</dbReference>
<dbReference type="SUPFAM" id="SSF52833">
    <property type="entry name" value="Thioredoxin-like"/>
    <property type="match status" value="1"/>
</dbReference>
<evidence type="ECO:0000313" key="2">
    <source>
        <dbReference type="EMBL" id="SJZ44438.1"/>
    </source>
</evidence>
<organism evidence="2 3">
    <name type="scientific">Porphyromonas circumdentaria</name>
    <dbReference type="NCBI Taxonomy" id="29524"/>
    <lineage>
        <taxon>Bacteria</taxon>
        <taxon>Pseudomonadati</taxon>
        <taxon>Bacteroidota</taxon>
        <taxon>Bacteroidia</taxon>
        <taxon>Bacteroidales</taxon>
        <taxon>Porphyromonadaceae</taxon>
        <taxon>Porphyromonas</taxon>
    </lineage>
</organism>
<keyword evidence="3" id="KW-1185">Reference proteome</keyword>
<evidence type="ECO:0000259" key="1">
    <source>
        <dbReference type="PROSITE" id="PS51352"/>
    </source>
</evidence>
<dbReference type="Gene3D" id="3.40.30.10">
    <property type="entry name" value="Glutaredoxin"/>
    <property type="match status" value="1"/>
</dbReference>
<dbReference type="Pfam" id="PF13905">
    <property type="entry name" value="Thioredoxin_8"/>
    <property type="match status" value="1"/>
</dbReference>
<dbReference type="InterPro" id="IPR033395">
    <property type="entry name" value="DUF5106"/>
</dbReference>
<evidence type="ECO:0000313" key="3">
    <source>
        <dbReference type="Proteomes" id="UP000190121"/>
    </source>
</evidence>
<gene>
    <name evidence="2" type="ORF">SAMN02745171_00139</name>
</gene>
<name>A0A1T4KQ11_9PORP</name>
<dbReference type="EMBL" id="FUXE01000001">
    <property type="protein sequence ID" value="SJZ44438.1"/>
    <property type="molecule type" value="Genomic_DNA"/>
</dbReference>
<dbReference type="AlphaFoldDB" id="A0A1T4KQ11"/>
<dbReference type="Proteomes" id="UP000190121">
    <property type="component" value="Unassembled WGS sequence"/>
</dbReference>